<gene>
    <name evidence="2" type="primary">AVEN_42852_1</name>
    <name evidence="2" type="ORF">CEXT_398851</name>
</gene>
<evidence type="ECO:0000313" key="3">
    <source>
        <dbReference type="Proteomes" id="UP001054945"/>
    </source>
</evidence>
<dbReference type="Proteomes" id="UP001054945">
    <property type="component" value="Unassembled WGS sequence"/>
</dbReference>
<feature type="transmembrane region" description="Helical" evidence="1">
    <location>
        <begin position="43"/>
        <end position="61"/>
    </location>
</feature>
<evidence type="ECO:0000256" key="1">
    <source>
        <dbReference type="SAM" id="Phobius"/>
    </source>
</evidence>
<keyword evidence="3" id="KW-1185">Reference proteome</keyword>
<dbReference type="EMBL" id="BPLR01004832">
    <property type="protein sequence ID" value="GIX97880.1"/>
    <property type="molecule type" value="Genomic_DNA"/>
</dbReference>
<organism evidence="2 3">
    <name type="scientific">Caerostris extrusa</name>
    <name type="common">Bark spider</name>
    <name type="synonym">Caerostris bankana</name>
    <dbReference type="NCBI Taxonomy" id="172846"/>
    <lineage>
        <taxon>Eukaryota</taxon>
        <taxon>Metazoa</taxon>
        <taxon>Ecdysozoa</taxon>
        <taxon>Arthropoda</taxon>
        <taxon>Chelicerata</taxon>
        <taxon>Arachnida</taxon>
        <taxon>Araneae</taxon>
        <taxon>Araneomorphae</taxon>
        <taxon>Entelegynae</taxon>
        <taxon>Araneoidea</taxon>
        <taxon>Araneidae</taxon>
        <taxon>Caerostris</taxon>
    </lineage>
</organism>
<keyword evidence="1" id="KW-0472">Membrane</keyword>
<sequence length="167" mass="19647">MTSKGIRVFNKIAHQHLSVVNHWGEGDVVCYLRKWGFPVKLPLSLYIFFVVLFLAFSFLSLELHYLQSNEGLTSSFDEFKSSTFTAIKIFVIIHRFLYLLSNESSLRKTCKILKKRLKFEQNEELDDAELAEGLEDDLQVEKLRFELDETENSWNHYVDRTPNYSKN</sequence>
<evidence type="ECO:0000313" key="2">
    <source>
        <dbReference type="EMBL" id="GIX97880.1"/>
    </source>
</evidence>
<accession>A0AAV4PPQ4</accession>
<keyword evidence="1" id="KW-0812">Transmembrane</keyword>
<name>A0AAV4PPQ4_CAEEX</name>
<proteinExistence type="predicted"/>
<feature type="transmembrane region" description="Helical" evidence="1">
    <location>
        <begin position="81"/>
        <end position="101"/>
    </location>
</feature>
<protein>
    <submittedName>
        <fullName evidence="2">Uncharacterized protein</fullName>
    </submittedName>
</protein>
<dbReference type="AlphaFoldDB" id="A0AAV4PPQ4"/>
<comment type="caution">
    <text evidence="2">The sequence shown here is derived from an EMBL/GenBank/DDBJ whole genome shotgun (WGS) entry which is preliminary data.</text>
</comment>
<keyword evidence="1" id="KW-1133">Transmembrane helix</keyword>
<reference evidence="2 3" key="1">
    <citation type="submission" date="2021-06" db="EMBL/GenBank/DDBJ databases">
        <title>Caerostris extrusa draft genome.</title>
        <authorList>
            <person name="Kono N."/>
            <person name="Arakawa K."/>
        </authorList>
    </citation>
    <scope>NUCLEOTIDE SEQUENCE [LARGE SCALE GENOMIC DNA]</scope>
</reference>